<feature type="transmembrane region" description="Helical" evidence="5">
    <location>
        <begin position="116"/>
        <end position="133"/>
    </location>
</feature>
<dbReference type="AlphaFoldDB" id="A0AAD5LRI0"/>
<proteinExistence type="inferred from homology"/>
<name>A0AAD5LRI0_PYTIN</name>
<keyword evidence="2 5" id="KW-0812">Transmembrane</keyword>
<dbReference type="GO" id="GO:0016020">
    <property type="term" value="C:membrane"/>
    <property type="evidence" value="ECO:0007669"/>
    <property type="project" value="UniProtKB-SubCell"/>
</dbReference>
<dbReference type="PANTHER" id="PTHR19317:SF0">
    <property type="entry name" value="PRENYLATED RAB ACCEPTOR PROTEIN 1"/>
    <property type="match status" value="1"/>
</dbReference>
<sequence length="203" mass="22467">MDAVSSSASSSPAAVTKPTVVLPYSIDEYGLNKGAAAVSLGPAVDSVMQFLRQRVAIANIRTLFSCIGVGEATAFDWPPTNQVAPRLKANGNFFFTNYLLVTVTTFFFLLLFFHPIQLVVCIIVGFAWHLVLTKKQQELDHLVVFGKRIGEQELLLFTTATTIIFLVFFILPTILFSFSTSISELYGAYIVHIFINSWINQSC</sequence>
<feature type="transmembrane region" description="Helical" evidence="5">
    <location>
        <begin position="154"/>
        <end position="178"/>
    </location>
</feature>
<dbReference type="Pfam" id="PF03208">
    <property type="entry name" value="PRA1"/>
    <property type="match status" value="1"/>
</dbReference>
<gene>
    <name evidence="6" type="ORF">P43SY_002656</name>
</gene>
<evidence type="ECO:0000313" key="6">
    <source>
        <dbReference type="EMBL" id="KAJ0410324.1"/>
    </source>
</evidence>
<evidence type="ECO:0000256" key="2">
    <source>
        <dbReference type="ARBA" id="ARBA00022692"/>
    </source>
</evidence>
<comment type="caution">
    <text evidence="6">The sequence shown here is derived from an EMBL/GenBank/DDBJ whole genome shotgun (WGS) entry which is preliminary data.</text>
</comment>
<organism evidence="6 7">
    <name type="scientific">Pythium insidiosum</name>
    <name type="common">Pythiosis disease agent</name>
    <dbReference type="NCBI Taxonomy" id="114742"/>
    <lineage>
        <taxon>Eukaryota</taxon>
        <taxon>Sar</taxon>
        <taxon>Stramenopiles</taxon>
        <taxon>Oomycota</taxon>
        <taxon>Peronosporomycetes</taxon>
        <taxon>Pythiales</taxon>
        <taxon>Pythiaceae</taxon>
        <taxon>Pythium</taxon>
    </lineage>
</organism>
<reference evidence="6" key="1">
    <citation type="submission" date="2021-12" db="EMBL/GenBank/DDBJ databases">
        <title>Prjna785345.</title>
        <authorList>
            <person name="Rujirawat T."/>
            <person name="Krajaejun T."/>
        </authorList>
    </citation>
    <scope>NUCLEOTIDE SEQUENCE</scope>
    <source>
        <strain evidence="6">Pi057C3</strain>
    </source>
</reference>
<protein>
    <recommendedName>
        <fullName evidence="5">PRA1 family protein</fullName>
    </recommendedName>
</protein>
<dbReference type="InterPro" id="IPR004895">
    <property type="entry name" value="Prenylated_rab_accept_PRA1"/>
</dbReference>
<feature type="transmembrane region" description="Helical" evidence="5">
    <location>
        <begin position="93"/>
        <end position="110"/>
    </location>
</feature>
<accession>A0AAD5LRI0</accession>
<keyword evidence="3 5" id="KW-1133">Transmembrane helix</keyword>
<evidence type="ECO:0000313" key="7">
    <source>
        <dbReference type="Proteomes" id="UP001209570"/>
    </source>
</evidence>
<evidence type="ECO:0000256" key="5">
    <source>
        <dbReference type="RuleBase" id="RU363107"/>
    </source>
</evidence>
<keyword evidence="4 5" id="KW-0472">Membrane</keyword>
<evidence type="ECO:0000256" key="3">
    <source>
        <dbReference type="ARBA" id="ARBA00022989"/>
    </source>
</evidence>
<keyword evidence="7" id="KW-1185">Reference proteome</keyword>
<dbReference type="PANTHER" id="PTHR19317">
    <property type="entry name" value="PRENYLATED RAB ACCEPTOR 1-RELATED"/>
    <property type="match status" value="1"/>
</dbReference>
<comment type="subcellular location">
    <subcellularLocation>
        <location evidence="1 5">Membrane</location>
        <topology evidence="1 5">Multi-pass membrane protein</topology>
    </subcellularLocation>
</comment>
<dbReference type="Proteomes" id="UP001209570">
    <property type="component" value="Unassembled WGS sequence"/>
</dbReference>
<evidence type="ECO:0000256" key="4">
    <source>
        <dbReference type="ARBA" id="ARBA00023136"/>
    </source>
</evidence>
<dbReference type="EMBL" id="JAKCXM010000001">
    <property type="protein sequence ID" value="KAJ0410324.1"/>
    <property type="molecule type" value="Genomic_DNA"/>
</dbReference>
<evidence type="ECO:0000256" key="1">
    <source>
        <dbReference type="ARBA" id="ARBA00004141"/>
    </source>
</evidence>
<comment type="similarity">
    <text evidence="5">Belongs to the PRA1 family.</text>
</comment>
<dbReference type="GO" id="GO:0005794">
    <property type="term" value="C:Golgi apparatus"/>
    <property type="evidence" value="ECO:0007669"/>
    <property type="project" value="TreeGrafter"/>
</dbReference>